<dbReference type="RefSeq" id="WP_311630223.1">
    <property type="nucleotide sequence ID" value="NZ_JAVREN010000010.1"/>
</dbReference>
<dbReference type="Proteomes" id="UP001183388">
    <property type="component" value="Unassembled WGS sequence"/>
</dbReference>
<proteinExistence type="predicted"/>
<accession>A0ABU2L6T4</accession>
<dbReference type="EMBL" id="JAVREN010000010">
    <property type="protein sequence ID" value="MDT0307281.1"/>
    <property type="molecule type" value="Genomic_DNA"/>
</dbReference>
<keyword evidence="2" id="KW-1185">Reference proteome</keyword>
<reference evidence="2" key="1">
    <citation type="submission" date="2023-07" db="EMBL/GenBank/DDBJ databases">
        <title>30 novel species of actinomycetes from the DSMZ collection.</title>
        <authorList>
            <person name="Nouioui I."/>
        </authorList>
    </citation>
    <scope>NUCLEOTIDE SEQUENCE [LARGE SCALE GENOMIC DNA]</scope>
    <source>
        <strain evidence="2">DSM 44917</strain>
    </source>
</reference>
<organism evidence="1 2">
    <name type="scientific">Streptomyces boetiae</name>
    <dbReference type="NCBI Taxonomy" id="3075541"/>
    <lineage>
        <taxon>Bacteria</taxon>
        <taxon>Bacillati</taxon>
        <taxon>Actinomycetota</taxon>
        <taxon>Actinomycetes</taxon>
        <taxon>Kitasatosporales</taxon>
        <taxon>Streptomycetaceae</taxon>
        <taxon>Streptomyces</taxon>
    </lineage>
</organism>
<gene>
    <name evidence="1" type="ORF">RM780_09930</name>
</gene>
<protein>
    <submittedName>
        <fullName evidence="1">Uncharacterized protein</fullName>
    </submittedName>
</protein>
<sequence length="190" mass="20861">MTTETSTTSTTTTPLPALTAQRVALLRTAQHSLTEHPATEGLRVLLLAAEPELAMAADEALIQTSPAGERRLRLQVFRIADHHAAFLRHLQQATAQHALAAGYRLLLLHDQPFPMAADEVLVQTTHAPQRALELRPRHAADLQPGDILHETRVLDPEDQTFTDYAAEGVLSGYIIARRPDGVTHHICEIS</sequence>
<evidence type="ECO:0000313" key="2">
    <source>
        <dbReference type="Proteomes" id="UP001183388"/>
    </source>
</evidence>
<name>A0ABU2L6T4_9ACTN</name>
<comment type="caution">
    <text evidence="1">The sequence shown here is derived from an EMBL/GenBank/DDBJ whole genome shotgun (WGS) entry which is preliminary data.</text>
</comment>
<evidence type="ECO:0000313" key="1">
    <source>
        <dbReference type="EMBL" id="MDT0307281.1"/>
    </source>
</evidence>